<accession>A0A1I7WDC3</accession>
<organism evidence="1 2">
    <name type="scientific">Heterorhabditis bacteriophora</name>
    <name type="common">Entomopathogenic nematode worm</name>
    <dbReference type="NCBI Taxonomy" id="37862"/>
    <lineage>
        <taxon>Eukaryota</taxon>
        <taxon>Metazoa</taxon>
        <taxon>Ecdysozoa</taxon>
        <taxon>Nematoda</taxon>
        <taxon>Chromadorea</taxon>
        <taxon>Rhabditida</taxon>
        <taxon>Rhabditina</taxon>
        <taxon>Rhabditomorpha</taxon>
        <taxon>Strongyloidea</taxon>
        <taxon>Heterorhabditidae</taxon>
        <taxon>Heterorhabditis</taxon>
    </lineage>
</organism>
<keyword evidence="1" id="KW-1185">Reference proteome</keyword>
<protein>
    <submittedName>
        <fullName evidence="2">Mediator of RNA polymerase II transcription subunit 21</fullName>
    </submittedName>
</protein>
<proteinExistence type="predicted"/>
<evidence type="ECO:0000313" key="1">
    <source>
        <dbReference type="Proteomes" id="UP000095283"/>
    </source>
</evidence>
<dbReference type="WBParaSite" id="Hba_02816">
    <property type="protein sequence ID" value="Hba_02816"/>
    <property type="gene ID" value="Hba_02816"/>
</dbReference>
<evidence type="ECO:0000313" key="2">
    <source>
        <dbReference type="WBParaSite" id="Hba_02816"/>
    </source>
</evidence>
<name>A0A1I7WDC3_HETBA</name>
<dbReference type="AlphaFoldDB" id="A0A1I7WDC3"/>
<sequence length="187" mass="21408">MLLTRPEEKHQLVLLLTTKLSEIEACPISERLVLIIYPMKVQTRLQHDLATEAALKRFAEIEHEIAPFVKPEKKTKKGKEKHDGVVMENVESLREKLIRLKDNIMPKVCDLLRETALPDESRRKALDAQAALNDIINSTETQMLKMIAEEEEKNRANVALDQLSAIYHSSCSFSLSRYSEQEHSSSQ</sequence>
<reference evidence="2" key="1">
    <citation type="submission" date="2016-11" db="UniProtKB">
        <authorList>
            <consortium name="WormBaseParasite"/>
        </authorList>
    </citation>
    <scope>IDENTIFICATION</scope>
</reference>
<dbReference type="Proteomes" id="UP000095283">
    <property type="component" value="Unplaced"/>
</dbReference>